<organism evidence="2 3">
    <name type="scientific">Rotaria sordida</name>
    <dbReference type="NCBI Taxonomy" id="392033"/>
    <lineage>
        <taxon>Eukaryota</taxon>
        <taxon>Metazoa</taxon>
        <taxon>Spiralia</taxon>
        <taxon>Gnathifera</taxon>
        <taxon>Rotifera</taxon>
        <taxon>Eurotatoria</taxon>
        <taxon>Bdelloidea</taxon>
        <taxon>Philodinida</taxon>
        <taxon>Philodinidae</taxon>
        <taxon>Rotaria</taxon>
    </lineage>
</organism>
<evidence type="ECO:0000313" key="3">
    <source>
        <dbReference type="Proteomes" id="UP000663854"/>
    </source>
</evidence>
<comment type="caution">
    <text evidence="2">The sequence shown here is derived from an EMBL/GenBank/DDBJ whole genome shotgun (WGS) entry which is preliminary data.</text>
</comment>
<proteinExistence type="predicted"/>
<protein>
    <submittedName>
        <fullName evidence="2">Uncharacterized protein</fullName>
    </submittedName>
</protein>
<accession>A0A813QZI5</accession>
<dbReference type="AlphaFoldDB" id="A0A813QZI5"/>
<name>A0A813QZI5_9BILA</name>
<reference evidence="2" key="1">
    <citation type="submission" date="2021-02" db="EMBL/GenBank/DDBJ databases">
        <authorList>
            <person name="Nowell W R."/>
        </authorList>
    </citation>
    <scope>NUCLEOTIDE SEQUENCE</scope>
</reference>
<sequence length="92" mass="9031">MASGSSCANSASVSLFAVSSLSDTASDTISVACSTSATVSIFDSDEADESSLSSTALAVLVFESSELSVASADGADSVESDLLPKDDAKPVG</sequence>
<dbReference type="Proteomes" id="UP000663854">
    <property type="component" value="Unassembled WGS sequence"/>
</dbReference>
<dbReference type="EMBL" id="CAJNOH010000024">
    <property type="protein sequence ID" value="CAF0774260.1"/>
    <property type="molecule type" value="Genomic_DNA"/>
</dbReference>
<feature type="region of interest" description="Disordered" evidence="1">
    <location>
        <begin position="72"/>
        <end position="92"/>
    </location>
</feature>
<evidence type="ECO:0000256" key="1">
    <source>
        <dbReference type="SAM" id="MobiDB-lite"/>
    </source>
</evidence>
<feature type="compositionally biased region" description="Basic and acidic residues" evidence="1">
    <location>
        <begin position="82"/>
        <end position="92"/>
    </location>
</feature>
<gene>
    <name evidence="2" type="ORF">PYM288_LOCUS3273</name>
</gene>
<evidence type="ECO:0000313" key="2">
    <source>
        <dbReference type="EMBL" id="CAF0774260.1"/>
    </source>
</evidence>